<sequence>MISKNGKEELNGQAFAAVVRELLSALSSRELTLSQLRVVFATAFDQFDMNEDGIISVDEFTAALRSYNITVHEPVGTFHRVVRPSA</sequence>
<dbReference type="SUPFAM" id="SSF47473">
    <property type="entry name" value="EF-hand"/>
    <property type="match status" value="1"/>
</dbReference>
<dbReference type="PROSITE" id="PS00018">
    <property type="entry name" value="EF_HAND_1"/>
    <property type="match status" value="1"/>
</dbReference>
<dbReference type="Pfam" id="PF13202">
    <property type="entry name" value="EF-hand_5"/>
    <property type="match status" value="1"/>
</dbReference>
<keyword evidence="1" id="KW-0106">Calcium</keyword>
<dbReference type="InterPro" id="IPR002048">
    <property type="entry name" value="EF_hand_dom"/>
</dbReference>
<dbReference type="InterPro" id="IPR018247">
    <property type="entry name" value="EF_Hand_1_Ca_BS"/>
</dbReference>
<accession>A0AA36IGK2</accession>
<feature type="domain" description="EF-hand" evidence="2">
    <location>
        <begin position="35"/>
        <end position="70"/>
    </location>
</feature>
<dbReference type="Proteomes" id="UP001178507">
    <property type="component" value="Unassembled WGS sequence"/>
</dbReference>
<protein>
    <recommendedName>
        <fullName evidence="2">EF-hand domain-containing protein</fullName>
    </recommendedName>
</protein>
<keyword evidence="4" id="KW-1185">Reference proteome</keyword>
<dbReference type="Gene3D" id="1.10.238.10">
    <property type="entry name" value="EF-hand"/>
    <property type="match status" value="1"/>
</dbReference>
<dbReference type="GO" id="GO:0005509">
    <property type="term" value="F:calcium ion binding"/>
    <property type="evidence" value="ECO:0007669"/>
    <property type="project" value="InterPro"/>
</dbReference>
<organism evidence="3 4">
    <name type="scientific">Effrenium voratum</name>
    <dbReference type="NCBI Taxonomy" id="2562239"/>
    <lineage>
        <taxon>Eukaryota</taxon>
        <taxon>Sar</taxon>
        <taxon>Alveolata</taxon>
        <taxon>Dinophyceae</taxon>
        <taxon>Suessiales</taxon>
        <taxon>Symbiodiniaceae</taxon>
        <taxon>Effrenium</taxon>
    </lineage>
</organism>
<dbReference type="InterPro" id="IPR011992">
    <property type="entry name" value="EF-hand-dom_pair"/>
</dbReference>
<evidence type="ECO:0000313" key="4">
    <source>
        <dbReference type="Proteomes" id="UP001178507"/>
    </source>
</evidence>
<dbReference type="EMBL" id="CAUJNA010001491">
    <property type="protein sequence ID" value="CAJ1387261.1"/>
    <property type="molecule type" value="Genomic_DNA"/>
</dbReference>
<proteinExistence type="predicted"/>
<dbReference type="AlphaFoldDB" id="A0AA36IGK2"/>
<evidence type="ECO:0000313" key="3">
    <source>
        <dbReference type="EMBL" id="CAJ1387261.1"/>
    </source>
</evidence>
<name>A0AA36IGK2_9DINO</name>
<gene>
    <name evidence="3" type="ORF">EVOR1521_LOCUS13377</name>
</gene>
<evidence type="ECO:0000256" key="1">
    <source>
        <dbReference type="ARBA" id="ARBA00022837"/>
    </source>
</evidence>
<reference evidence="3" key="1">
    <citation type="submission" date="2023-08" db="EMBL/GenBank/DDBJ databases">
        <authorList>
            <person name="Chen Y."/>
            <person name="Shah S."/>
            <person name="Dougan E. K."/>
            <person name="Thang M."/>
            <person name="Chan C."/>
        </authorList>
    </citation>
    <scope>NUCLEOTIDE SEQUENCE</scope>
</reference>
<dbReference type="PROSITE" id="PS50222">
    <property type="entry name" value="EF_HAND_2"/>
    <property type="match status" value="1"/>
</dbReference>
<evidence type="ECO:0000259" key="2">
    <source>
        <dbReference type="PROSITE" id="PS50222"/>
    </source>
</evidence>
<comment type="caution">
    <text evidence="3">The sequence shown here is derived from an EMBL/GenBank/DDBJ whole genome shotgun (WGS) entry which is preliminary data.</text>
</comment>